<name>A0A239BEV6_9ACTN</name>
<evidence type="ECO:0000313" key="2">
    <source>
        <dbReference type="Proteomes" id="UP000198420"/>
    </source>
</evidence>
<dbReference type="RefSeq" id="WP_089314363.1">
    <property type="nucleotide sequence ID" value="NZ_FZNP01000010.1"/>
</dbReference>
<gene>
    <name evidence="1" type="ORF">SAMN06265355_110162</name>
</gene>
<protein>
    <submittedName>
        <fullName evidence="1">TIGR02678 family protein</fullName>
    </submittedName>
</protein>
<accession>A0A239BEV6</accession>
<dbReference type="OrthoDB" id="188354at2"/>
<keyword evidence="2" id="KW-1185">Reference proteome</keyword>
<dbReference type="NCBIfam" id="TIGR02678">
    <property type="entry name" value="TIGR02678 family protein"/>
    <property type="match status" value="1"/>
</dbReference>
<dbReference type="EMBL" id="FZNP01000010">
    <property type="protein sequence ID" value="SNS06346.1"/>
    <property type="molecule type" value="Genomic_DNA"/>
</dbReference>
<dbReference type="AlphaFoldDB" id="A0A239BEV6"/>
<proteinExistence type="predicted"/>
<dbReference type="Proteomes" id="UP000198420">
    <property type="component" value="Unassembled WGS sequence"/>
</dbReference>
<dbReference type="InterPro" id="IPR013494">
    <property type="entry name" value="CHP02678"/>
</dbReference>
<evidence type="ECO:0000313" key="1">
    <source>
        <dbReference type="EMBL" id="SNS06346.1"/>
    </source>
</evidence>
<sequence length="394" mass="43481">MSTLANQLVRAEKEELARGVRLLLGRPLISLHTEPDGFDLVRRRHHALARWFDYYCGWRLFMEPRLGYARLVKIRGTADPSRPARRRRSTKAPLDRRRYTLLCLVAAEALAAPVTTIGMLAQRVVQAAGADDRVPAFDPVRGDERAAFADALRLLEHYGAVTAVDGATDAYLDSADAKVLYRVDTTRVMRLLSAPVAPSRLPETDWPDLGELTVERRYGSDEATETQKNLWARHSLLRRLLDDPVVHRAELSPAEAAYAASPTGRQILRRAAEEAGLELEERAEGYLLVDTDALATDSKFPDDGSHAKVAALLLLDRLLKGGPAPHGGLVEESGRLLARRPRWAMAYRTEEGAARLADDALAVLSGFGLVKERDGLVHATPAAHRYGVREEASP</sequence>
<reference evidence="2" key="1">
    <citation type="submission" date="2017-06" db="EMBL/GenBank/DDBJ databases">
        <authorList>
            <person name="Varghese N."/>
            <person name="Submissions S."/>
        </authorList>
    </citation>
    <scope>NUCLEOTIDE SEQUENCE [LARGE SCALE GENOMIC DNA]</scope>
    <source>
        <strain evidence="2">DSM 44485</strain>
    </source>
</reference>
<organism evidence="1 2">
    <name type="scientific">Actinomadura mexicana</name>
    <dbReference type="NCBI Taxonomy" id="134959"/>
    <lineage>
        <taxon>Bacteria</taxon>
        <taxon>Bacillati</taxon>
        <taxon>Actinomycetota</taxon>
        <taxon>Actinomycetes</taxon>
        <taxon>Streptosporangiales</taxon>
        <taxon>Thermomonosporaceae</taxon>
        <taxon>Actinomadura</taxon>
    </lineage>
</organism>
<dbReference type="Pfam" id="PF09661">
    <property type="entry name" value="DUF2398"/>
    <property type="match status" value="1"/>
</dbReference>